<proteinExistence type="predicted"/>
<dbReference type="RefSeq" id="WP_171400568.1">
    <property type="nucleotide sequence ID" value="NZ_CP049838.1"/>
</dbReference>
<dbReference type="Proteomes" id="UP000502665">
    <property type="component" value="Chromosome"/>
</dbReference>
<protein>
    <submittedName>
        <fullName evidence="1">Uncharacterized protein</fullName>
    </submittedName>
</protein>
<dbReference type="Gene3D" id="3.30.360.10">
    <property type="entry name" value="Dihydrodipicolinate Reductase, domain 2"/>
    <property type="match status" value="1"/>
</dbReference>
<organism evidence="1 2">
    <name type="scientific">Streptomyces asoensis</name>
    <dbReference type="NCBI Taxonomy" id="249586"/>
    <lineage>
        <taxon>Bacteria</taxon>
        <taxon>Bacillati</taxon>
        <taxon>Actinomycetota</taxon>
        <taxon>Actinomycetes</taxon>
        <taxon>Kitasatosporales</taxon>
        <taxon>Streptomycetaceae</taxon>
        <taxon>Streptomyces</taxon>
    </lineage>
</organism>
<dbReference type="AlphaFoldDB" id="A0A6M4X4S7"/>
<keyword evidence="2" id="KW-1185">Reference proteome</keyword>
<evidence type="ECO:0000313" key="1">
    <source>
        <dbReference type="EMBL" id="QJT05246.1"/>
    </source>
</evidence>
<sequence length="47" mass="5311">MKDLARLYAAFARDKANGTTEATTFADAVRQHHLIDRIQRSSEEFSA</sequence>
<accession>A0A6M4X4S7</accession>
<evidence type="ECO:0000313" key="2">
    <source>
        <dbReference type="Proteomes" id="UP000502665"/>
    </source>
</evidence>
<dbReference type="EMBL" id="CP049838">
    <property type="protein sequence ID" value="QJT05246.1"/>
    <property type="molecule type" value="Genomic_DNA"/>
</dbReference>
<gene>
    <name evidence="1" type="ORF">G9272_37190</name>
</gene>
<name>A0A6M4X4S7_9ACTN</name>
<reference evidence="1" key="1">
    <citation type="submission" date="2020-03" db="EMBL/GenBank/DDBJ databases">
        <title>Molecular networking-based the target discovery of potent antiproliferative macrolactams: 5/6/7/16 polycyclic ansamycins and glycosylated trienomycin from Streptomyces cacaoi subsp. asoensis.</title>
        <authorList>
            <person name="Liu L.-L."/>
        </authorList>
    </citation>
    <scope>NUCLEOTIDE SEQUENCE [LARGE SCALE GENOMIC DNA]</scope>
    <source>
        <strain evidence="1">H2S5</strain>
    </source>
</reference>